<dbReference type="GO" id="GO:0000155">
    <property type="term" value="F:phosphorelay sensor kinase activity"/>
    <property type="evidence" value="ECO:0007669"/>
    <property type="project" value="InterPro"/>
</dbReference>
<dbReference type="EMBL" id="LO017727">
    <property type="protein sequence ID" value="CRH06333.1"/>
    <property type="molecule type" value="Genomic_DNA"/>
</dbReference>
<dbReference type="InterPro" id="IPR036097">
    <property type="entry name" value="HisK_dim/P_sf"/>
</dbReference>
<dbReference type="EC" id="2.7.13.3" evidence="2"/>
<dbReference type="InterPro" id="IPR005467">
    <property type="entry name" value="His_kinase_dom"/>
</dbReference>
<dbReference type="GO" id="GO:0016036">
    <property type="term" value="P:cellular response to phosphate starvation"/>
    <property type="evidence" value="ECO:0007669"/>
    <property type="project" value="TreeGrafter"/>
</dbReference>
<evidence type="ECO:0000259" key="10">
    <source>
        <dbReference type="PROSITE" id="PS50109"/>
    </source>
</evidence>
<reference evidence="12" key="1">
    <citation type="submission" date="2015-04" db="EMBL/GenBank/DDBJ databases">
        <authorList>
            <person name="Syromyatnikov M.Y."/>
            <person name="Popov V.N."/>
        </authorList>
    </citation>
    <scope>NUCLEOTIDE SEQUENCE</scope>
    <source>
        <strain evidence="12">MO-1</strain>
    </source>
</reference>
<evidence type="ECO:0000256" key="4">
    <source>
        <dbReference type="ARBA" id="ARBA00022679"/>
    </source>
</evidence>
<dbReference type="SUPFAM" id="SSF55785">
    <property type="entry name" value="PYP-like sensor domain (PAS domain)"/>
    <property type="match status" value="1"/>
</dbReference>
<dbReference type="CDD" id="cd00082">
    <property type="entry name" value="HisKA"/>
    <property type="match status" value="1"/>
</dbReference>
<dbReference type="SMART" id="SM00388">
    <property type="entry name" value="HisKA"/>
    <property type="match status" value="1"/>
</dbReference>
<dbReference type="PRINTS" id="PR00344">
    <property type="entry name" value="BCTRLSENSOR"/>
</dbReference>
<feature type="compositionally biased region" description="Basic and acidic residues" evidence="8">
    <location>
        <begin position="601"/>
        <end position="611"/>
    </location>
</feature>
<evidence type="ECO:0000256" key="2">
    <source>
        <dbReference type="ARBA" id="ARBA00012438"/>
    </source>
</evidence>
<feature type="region of interest" description="Disordered" evidence="8">
    <location>
        <begin position="583"/>
        <end position="617"/>
    </location>
</feature>
<dbReference type="PROSITE" id="PS50112">
    <property type="entry name" value="PAS"/>
    <property type="match status" value="1"/>
</dbReference>
<keyword evidence="5 12" id="KW-0418">Kinase</keyword>
<dbReference type="InterPro" id="IPR035965">
    <property type="entry name" value="PAS-like_dom_sf"/>
</dbReference>
<feature type="transmembrane region" description="Helical" evidence="9">
    <location>
        <begin position="171"/>
        <end position="194"/>
    </location>
</feature>
<dbReference type="SUPFAM" id="SSF55874">
    <property type="entry name" value="ATPase domain of HSP90 chaperone/DNA topoisomerase II/histidine kinase"/>
    <property type="match status" value="1"/>
</dbReference>
<dbReference type="PANTHER" id="PTHR45453:SF1">
    <property type="entry name" value="PHOSPHATE REGULON SENSOR PROTEIN PHOR"/>
    <property type="match status" value="1"/>
</dbReference>
<dbReference type="Gene3D" id="6.10.340.10">
    <property type="match status" value="1"/>
</dbReference>
<feature type="domain" description="PAS" evidence="11">
    <location>
        <begin position="252"/>
        <end position="294"/>
    </location>
</feature>
<evidence type="ECO:0000313" key="12">
    <source>
        <dbReference type="EMBL" id="CRH06333.1"/>
    </source>
</evidence>
<dbReference type="Pfam" id="PF00989">
    <property type="entry name" value="PAS"/>
    <property type="match status" value="1"/>
</dbReference>
<dbReference type="Gene3D" id="3.30.450.20">
    <property type="entry name" value="PAS domain"/>
    <property type="match status" value="1"/>
</dbReference>
<comment type="catalytic activity">
    <reaction evidence="1">
        <text>ATP + protein L-histidine = ADP + protein N-phospho-L-histidine.</text>
        <dbReference type="EC" id="2.7.13.3"/>
    </reaction>
</comment>
<dbReference type="GO" id="GO:0004721">
    <property type="term" value="F:phosphoprotein phosphatase activity"/>
    <property type="evidence" value="ECO:0007669"/>
    <property type="project" value="TreeGrafter"/>
</dbReference>
<evidence type="ECO:0000259" key="11">
    <source>
        <dbReference type="PROSITE" id="PS50112"/>
    </source>
</evidence>
<keyword evidence="6" id="KW-0902">Two-component regulatory system</keyword>
<dbReference type="SMART" id="SM00387">
    <property type="entry name" value="HATPase_c"/>
    <property type="match status" value="1"/>
</dbReference>
<dbReference type="InterPro" id="IPR003594">
    <property type="entry name" value="HATPase_dom"/>
</dbReference>
<dbReference type="FunFam" id="3.30.565.10:FF:000006">
    <property type="entry name" value="Sensor histidine kinase WalK"/>
    <property type="match status" value="1"/>
</dbReference>
<evidence type="ECO:0000256" key="7">
    <source>
        <dbReference type="ARBA" id="ARBA00023136"/>
    </source>
</evidence>
<dbReference type="GO" id="GO:0005886">
    <property type="term" value="C:plasma membrane"/>
    <property type="evidence" value="ECO:0007669"/>
    <property type="project" value="TreeGrafter"/>
</dbReference>
<keyword evidence="9" id="KW-1133">Transmembrane helix</keyword>
<evidence type="ECO:0000256" key="3">
    <source>
        <dbReference type="ARBA" id="ARBA00022553"/>
    </source>
</evidence>
<evidence type="ECO:0000256" key="5">
    <source>
        <dbReference type="ARBA" id="ARBA00022777"/>
    </source>
</evidence>
<dbReference type="Gene3D" id="3.30.565.10">
    <property type="entry name" value="Histidine kinase-like ATPase, C-terminal domain"/>
    <property type="match status" value="1"/>
</dbReference>
<dbReference type="FunFam" id="1.10.287.130:FF:000001">
    <property type="entry name" value="Two-component sensor histidine kinase"/>
    <property type="match status" value="1"/>
</dbReference>
<evidence type="ECO:0000256" key="9">
    <source>
        <dbReference type="SAM" id="Phobius"/>
    </source>
</evidence>
<keyword evidence="3" id="KW-0597">Phosphoprotein</keyword>
<dbReference type="InterPro" id="IPR004358">
    <property type="entry name" value="Sig_transdc_His_kin-like_C"/>
</dbReference>
<dbReference type="AlphaFoldDB" id="A0A1S7LIW0"/>
<dbReference type="CDD" id="cd00130">
    <property type="entry name" value="PAS"/>
    <property type="match status" value="1"/>
</dbReference>
<keyword evidence="4 12" id="KW-0808">Transferase</keyword>
<evidence type="ECO:0000256" key="1">
    <source>
        <dbReference type="ARBA" id="ARBA00000085"/>
    </source>
</evidence>
<dbReference type="InterPro" id="IPR000014">
    <property type="entry name" value="PAS"/>
</dbReference>
<dbReference type="GO" id="GO:0006355">
    <property type="term" value="P:regulation of DNA-templated transcription"/>
    <property type="evidence" value="ECO:0007669"/>
    <property type="project" value="InterPro"/>
</dbReference>
<dbReference type="InterPro" id="IPR013767">
    <property type="entry name" value="PAS_fold"/>
</dbReference>
<dbReference type="InterPro" id="IPR050351">
    <property type="entry name" value="BphY/WalK/GraS-like"/>
</dbReference>
<dbReference type="PANTHER" id="PTHR45453">
    <property type="entry name" value="PHOSPHATE REGULON SENSOR PROTEIN PHOR"/>
    <property type="match status" value="1"/>
</dbReference>
<dbReference type="InterPro" id="IPR003661">
    <property type="entry name" value="HisK_dim/P_dom"/>
</dbReference>
<organism evidence="12">
    <name type="scientific">Magnetococcus massalia (strain MO-1)</name>
    <dbReference type="NCBI Taxonomy" id="451514"/>
    <lineage>
        <taxon>Bacteria</taxon>
        <taxon>Pseudomonadati</taxon>
        <taxon>Pseudomonadota</taxon>
        <taxon>Magnetococcia</taxon>
        <taxon>Magnetococcales</taxon>
        <taxon>Magnetococcaceae</taxon>
        <taxon>Magnetococcus</taxon>
    </lineage>
</organism>
<feature type="domain" description="Histidine kinase" evidence="10">
    <location>
        <begin position="373"/>
        <end position="590"/>
    </location>
</feature>
<dbReference type="Gene3D" id="1.10.287.130">
    <property type="match status" value="1"/>
</dbReference>
<dbReference type="InterPro" id="IPR036890">
    <property type="entry name" value="HATPase_C_sf"/>
</dbReference>
<dbReference type="PROSITE" id="PS50109">
    <property type="entry name" value="HIS_KIN"/>
    <property type="match status" value="1"/>
</dbReference>
<dbReference type="SMART" id="SM00091">
    <property type="entry name" value="PAS"/>
    <property type="match status" value="1"/>
</dbReference>
<dbReference type="Pfam" id="PF02518">
    <property type="entry name" value="HATPase_c"/>
    <property type="match status" value="1"/>
</dbReference>
<evidence type="ECO:0000256" key="8">
    <source>
        <dbReference type="SAM" id="MobiDB-lite"/>
    </source>
</evidence>
<keyword evidence="7 9" id="KW-0472">Membrane</keyword>
<proteinExistence type="predicted"/>
<dbReference type="Pfam" id="PF00512">
    <property type="entry name" value="HisKA"/>
    <property type="match status" value="1"/>
</dbReference>
<evidence type="ECO:0000256" key="6">
    <source>
        <dbReference type="ARBA" id="ARBA00023012"/>
    </source>
</evidence>
<keyword evidence="9" id="KW-0812">Transmembrane</keyword>
<accession>A0A1S7LIW0</accession>
<gene>
    <name evidence="12" type="ORF">MAGMO_2167</name>
</gene>
<name>A0A1S7LIW0_MAGMO</name>
<dbReference type="SUPFAM" id="SSF47384">
    <property type="entry name" value="Homodimeric domain of signal transducing histidine kinase"/>
    <property type="match status" value="1"/>
</dbReference>
<sequence length="617" mass="68619">MAFGIRGKLFLVFFLLILVVGSSAGLYLDRALSNWLESQVRNELSRYVNMGRFSLEQHQGPFSADALDPLADNLGRSTTARITLIDPHGAVLGDSQVELADLSTLDNHDNRPEVQEARSGGFGTAIRWSATVRAELFYVATPYLHQDGSQWIVRAAHHLKELEPIRTRLRMMLMLAAILAILAAIAVSALAAHFSTRRFRHLMGQVHALSREALSDLPEAANLPRDELGMLDASFRQMASELKRNVISVSGERKLFQSILHEMADGLLVLDDDQRVLLYNPMVESMLGLDGGQLGEPLSNFLPLQVREQLFSAMKPGSVTEGTAEIQLAGEDHARYIEVQWTPMAENHGCIMVFHDNTVLRRQELIRKDFIANVSHELRTPISILQANAETLLSGALGDKAYSRQLVTAMERHAVRLSHIITRLLDLSRLESDEFVLQRELVNLSSLVNNVVEHIKPLAQDRDITFWSMISPEATCLADREAVEEVLTNLVNNAVKYIPEKSQITISCRDQGDLLRIEVADNGPGIDPVHFPRIFERFYRVDKGRSRDMGGTGLGLAIVKQMIRKMGGQVGLESVDPQGSRFWFTVPKDQSSSASTSERGGAGEEERRPPAPDELIG</sequence>
<protein>
    <recommendedName>
        <fullName evidence="2">histidine kinase</fullName>
        <ecNumber evidence="2">2.7.13.3</ecNumber>
    </recommendedName>
</protein>
<dbReference type="CDD" id="cd16922">
    <property type="entry name" value="HATPase_EvgS-ArcB-TorS-like"/>
    <property type="match status" value="1"/>
</dbReference>